<dbReference type="InterPro" id="IPR011701">
    <property type="entry name" value="MFS"/>
</dbReference>
<dbReference type="EMBL" id="JBHTRV010000017">
    <property type="protein sequence ID" value="MFE5982516.1"/>
    <property type="molecule type" value="Genomic_DNA"/>
</dbReference>
<keyword evidence="10" id="KW-1185">Reference proteome</keyword>
<feature type="region of interest" description="Disordered" evidence="7">
    <location>
        <begin position="1"/>
        <end position="26"/>
    </location>
</feature>
<evidence type="ECO:0000313" key="9">
    <source>
        <dbReference type="EMBL" id="MFE5982516.1"/>
    </source>
</evidence>
<dbReference type="Pfam" id="PF07690">
    <property type="entry name" value="MFS_1"/>
    <property type="match status" value="1"/>
</dbReference>
<comment type="subcellular location">
    <subcellularLocation>
        <location evidence="1">Cell membrane</location>
        <topology evidence="1">Multi-pass membrane protein</topology>
    </subcellularLocation>
</comment>
<gene>
    <name evidence="9" type="ORF">ACFQ63_22710</name>
</gene>
<dbReference type="Gene3D" id="1.20.1250.20">
    <property type="entry name" value="MFS general substrate transporter like domains"/>
    <property type="match status" value="1"/>
</dbReference>
<dbReference type="InterPro" id="IPR050171">
    <property type="entry name" value="MFS_Transporters"/>
</dbReference>
<dbReference type="InterPro" id="IPR001958">
    <property type="entry name" value="Tet-R_TetA/multi-R_MdtG-like"/>
</dbReference>
<feature type="compositionally biased region" description="Basic and acidic residues" evidence="7">
    <location>
        <begin position="1"/>
        <end position="11"/>
    </location>
</feature>
<dbReference type="InterPro" id="IPR036259">
    <property type="entry name" value="MFS_trans_sf"/>
</dbReference>
<reference evidence="9 10" key="1">
    <citation type="submission" date="2024-09" db="EMBL/GenBank/DDBJ databases">
        <title>The Natural Products Discovery Center: Release of the First 8490 Sequenced Strains for Exploring Actinobacteria Biosynthetic Diversity.</title>
        <authorList>
            <person name="Kalkreuter E."/>
            <person name="Kautsar S.A."/>
            <person name="Yang D."/>
            <person name="Bader C.D."/>
            <person name="Teijaro C.N."/>
            <person name="Fluegel L."/>
            <person name="Davis C.M."/>
            <person name="Simpson J.R."/>
            <person name="Lauterbach L."/>
            <person name="Steele A.D."/>
            <person name="Gui C."/>
            <person name="Meng S."/>
            <person name="Li G."/>
            <person name="Viehrig K."/>
            <person name="Ye F."/>
            <person name="Su P."/>
            <person name="Kiefer A.F."/>
            <person name="Nichols A."/>
            <person name="Cepeda A.J."/>
            <person name="Yan W."/>
            <person name="Fan B."/>
            <person name="Jiang Y."/>
            <person name="Adhikari A."/>
            <person name="Zheng C.-J."/>
            <person name="Schuster L."/>
            <person name="Cowan T.M."/>
            <person name="Smanski M.J."/>
            <person name="Chevrette M.G."/>
            <person name="De Carvalho L.P.S."/>
            <person name="Shen B."/>
        </authorList>
    </citation>
    <scope>NUCLEOTIDE SEQUENCE [LARGE SCALE GENOMIC DNA]</scope>
    <source>
        <strain evidence="9 10">NPDC056472</strain>
    </source>
</reference>
<feature type="transmembrane region" description="Helical" evidence="8">
    <location>
        <begin position="100"/>
        <end position="133"/>
    </location>
</feature>
<keyword evidence="3" id="KW-1003">Cell membrane</keyword>
<evidence type="ECO:0000256" key="7">
    <source>
        <dbReference type="SAM" id="MobiDB-lite"/>
    </source>
</evidence>
<feature type="transmembrane region" description="Helical" evidence="8">
    <location>
        <begin position="329"/>
        <end position="354"/>
    </location>
</feature>
<keyword evidence="6 8" id="KW-0472">Membrane</keyword>
<proteinExistence type="predicted"/>
<feature type="transmembrane region" description="Helical" evidence="8">
    <location>
        <begin position="32"/>
        <end position="53"/>
    </location>
</feature>
<feature type="transmembrane region" description="Helical" evidence="8">
    <location>
        <begin position="189"/>
        <end position="211"/>
    </location>
</feature>
<feature type="transmembrane region" description="Helical" evidence="8">
    <location>
        <begin position="264"/>
        <end position="287"/>
    </location>
</feature>
<dbReference type="SUPFAM" id="SSF103473">
    <property type="entry name" value="MFS general substrate transporter"/>
    <property type="match status" value="1"/>
</dbReference>
<evidence type="ECO:0000256" key="5">
    <source>
        <dbReference type="ARBA" id="ARBA00022989"/>
    </source>
</evidence>
<name>A0ABW6IY44_STRWE</name>
<protein>
    <submittedName>
        <fullName evidence="9">MFS transporter</fullName>
    </submittedName>
</protein>
<dbReference type="PANTHER" id="PTHR23517">
    <property type="entry name" value="RESISTANCE PROTEIN MDTM, PUTATIVE-RELATED-RELATED"/>
    <property type="match status" value="1"/>
</dbReference>
<comment type="caution">
    <text evidence="9">The sequence shown here is derived from an EMBL/GenBank/DDBJ whole genome shotgun (WGS) entry which is preliminary data.</text>
</comment>
<keyword evidence="2" id="KW-0813">Transport</keyword>
<feature type="transmembrane region" description="Helical" evidence="8">
    <location>
        <begin position="366"/>
        <end position="386"/>
    </location>
</feature>
<evidence type="ECO:0000256" key="1">
    <source>
        <dbReference type="ARBA" id="ARBA00004651"/>
    </source>
</evidence>
<keyword evidence="5 8" id="KW-1133">Transmembrane helix</keyword>
<accession>A0ABW6IY44</accession>
<dbReference type="RefSeq" id="WP_386251930.1">
    <property type="nucleotide sequence ID" value="NZ_JBHTRV010000017.1"/>
</dbReference>
<evidence type="ECO:0000256" key="2">
    <source>
        <dbReference type="ARBA" id="ARBA00022448"/>
    </source>
</evidence>
<dbReference type="PRINTS" id="PR01035">
    <property type="entry name" value="TCRTETA"/>
</dbReference>
<keyword evidence="4 8" id="KW-0812">Transmembrane</keyword>
<evidence type="ECO:0000313" key="10">
    <source>
        <dbReference type="Proteomes" id="UP001600424"/>
    </source>
</evidence>
<sequence length="429" mass="44492">MSTGRKTDDSARVPPSGTGEAKRPRSIPRGEGVGWFGTAALVNAIGTGFFYPYQLLFFVAVTDLSLTTVGAGLTAATLIALPAVFMVGRLVQRWGPRTVLIVAALVRAGVFVGYLFIHHIATFIALAVVAAVAQRAEQISMPVLAAGTAPAEEVGLWLALTRVSFNLGMGFGGLLAGLVFVGVDDGSGYTVMGLLNAASFALAALLYLPLAAVRPASSPKTGRTGGPWRDGLFLRLALANFALITVIVATEVGLPVYLIEELRAPSWTVGLVFAVNTVLMVLFQLPITGRVEGRAPLRVIALGSVLHAALLAVLGLAGVLSFAALLPLLLLGVSIYTLGEILATQALSVLLVKLAPEREIGVYQAFNQVLVGLSLAVVPLLVAFLLTHTAAGLWWLLTAMTVALSLGMLSLHRTSATAVAGATPAPSGS</sequence>
<feature type="transmembrane region" description="Helical" evidence="8">
    <location>
        <begin position="392"/>
        <end position="411"/>
    </location>
</feature>
<dbReference type="Proteomes" id="UP001600424">
    <property type="component" value="Unassembled WGS sequence"/>
</dbReference>
<feature type="transmembrane region" description="Helical" evidence="8">
    <location>
        <begin position="65"/>
        <end position="88"/>
    </location>
</feature>
<dbReference type="PANTHER" id="PTHR23517:SF2">
    <property type="entry name" value="MULTIDRUG RESISTANCE PROTEIN MDTH"/>
    <property type="match status" value="1"/>
</dbReference>
<evidence type="ECO:0000256" key="3">
    <source>
        <dbReference type="ARBA" id="ARBA00022475"/>
    </source>
</evidence>
<feature type="transmembrane region" description="Helical" evidence="8">
    <location>
        <begin position="139"/>
        <end position="158"/>
    </location>
</feature>
<evidence type="ECO:0000256" key="6">
    <source>
        <dbReference type="ARBA" id="ARBA00023136"/>
    </source>
</evidence>
<organism evidence="9 10">
    <name type="scientific">Streptomyces wedmorensis</name>
    <dbReference type="NCBI Taxonomy" id="43759"/>
    <lineage>
        <taxon>Bacteria</taxon>
        <taxon>Bacillati</taxon>
        <taxon>Actinomycetota</taxon>
        <taxon>Actinomycetes</taxon>
        <taxon>Kitasatosporales</taxon>
        <taxon>Streptomycetaceae</taxon>
        <taxon>Streptomyces</taxon>
    </lineage>
</organism>
<feature type="transmembrane region" description="Helical" evidence="8">
    <location>
        <begin position="165"/>
        <end position="183"/>
    </location>
</feature>
<feature type="transmembrane region" description="Helical" evidence="8">
    <location>
        <begin position="299"/>
        <end position="323"/>
    </location>
</feature>
<evidence type="ECO:0000256" key="8">
    <source>
        <dbReference type="SAM" id="Phobius"/>
    </source>
</evidence>
<feature type="transmembrane region" description="Helical" evidence="8">
    <location>
        <begin position="232"/>
        <end position="258"/>
    </location>
</feature>
<evidence type="ECO:0000256" key="4">
    <source>
        <dbReference type="ARBA" id="ARBA00022692"/>
    </source>
</evidence>